<dbReference type="InterPro" id="IPR006771">
    <property type="entry name" value="CetA-like"/>
</dbReference>
<organism evidence="2 3">
    <name type="scientific">Viridothelium virens</name>
    <name type="common">Speckled blister lichen</name>
    <name type="synonym">Trypethelium virens</name>
    <dbReference type="NCBI Taxonomy" id="1048519"/>
    <lineage>
        <taxon>Eukaryota</taxon>
        <taxon>Fungi</taxon>
        <taxon>Dikarya</taxon>
        <taxon>Ascomycota</taxon>
        <taxon>Pezizomycotina</taxon>
        <taxon>Dothideomycetes</taxon>
        <taxon>Dothideomycetes incertae sedis</taxon>
        <taxon>Trypetheliales</taxon>
        <taxon>Trypetheliaceae</taxon>
        <taxon>Viridothelium</taxon>
    </lineage>
</organism>
<evidence type="ECO:0000313" key="3">
    <source>
        <dbReference type="Proteomes" id="UP000800092"/>
    </source>
</evidence>
<protein>
    <submittedName>
        <fullName evidence="2">Uncharacterized protein</fullName>
    </submittedName>
</protein>
<dbReference type="AlphaFoldDB" id="A0A6A6H9W3"/>
<reference evidence="2" key="1">
    <citation type="journal article" date="2020" name="Stud. Mycol.">
        <title>101 Dothideomycetes genomes: a test case for predicting lifestyles and emergence of pathogens.</title>
        <authorList>
            <person name="Haridas S."/>
            <person name="Albert R."/>
            <person name="Binder M."/>
            <person name="Bloem J."/>
            <person name="Labutti K."/>
            <person name="Salamov A."/>
            <person name="Andreopoulos B."/>
            <person name="Baker S."/>
            <person name="Barry K."/>
            <person name="Bills G."/>
            <person name="Bluhm B."/>
            <person name="Cannon C."/>
            <person name="Castanera R."/>
            <person name="Culley D."/>
            <person name="Daum C."/>
            <person name="Ezra D."/>
            <person name="Gonzalez J."/>
            <person name="Henrissat B."/>
            <person name="Kuo A."/>
            <person name="Liang C."/>
            <person name="Lipzen A."/>
            <person name="Lutzoni F."/>
            <person name="Magnuson J."/>
            <person name="Mondo S."/>
            <person name="Nolan M."/>
            <person name="Ohm R."/>
            <person name="Pangilinan J."/>
            <person name="Park H.-J."/>
            <person name="Ramirez L."/>
            <person name="Alfaro M."/>
            <person name="Sun H."/>
            <person name="Tritt A."/>
            <person name="Yoshinaga Y."/>
            <person name="Zwiers L.-H."/>
            <person name="Turgeon B."/>
            <person name="Goodwin S."/>
            <person name="Spatafora J."/>
            <person name="Crous P."/>
            <person name="Grigoriev I."/>
        </authorList>
    </citation>
    <scope>NUCLEOTIDE SEQUENCE</scope>
    <source>
        <strain evidence="2">Tuck. ex Michener</strain>
    </source>
</reference>
<name>A0A6A6H9W3_VIRVR</name>
<accession>A0A6A6H9W3</accession>
<dbReference type="Proteomes" id="UP000800092">
    <property type="component" value="Unassembled WGS sequence"/>
</dbReference>
<dbReference type="PANTHER" id="PTHR36195:SF4">
    <property type="entry name" value="DOMAIN PROTEIN, PUTATIVE (AFU_ORTHOLOGUE AFUA_5G01990)-RELATED"/>
    <property type="match status" value="1"/>
</dbReference>
<evidence type="ECO:0000313" key="2">
    <source>
        <dbReference type="EMBL" id="KAF2234787.1"/>
    </source>
</evidence>
<gene>
    <name evidence="2" type="ORF">EV356DRAFT_514920</name>
</gene>
<feature type="chain" id="PRO_5025384245" evidence="1">
    <location>
        <begin position="21"/>
        <end position="156"/>
    </location>
</feature>
<proteinExistence type="predicted"/>
<keyword evidence="1" id="KW-0732">Signal</keyword>
<dbReference type="Pfam" id="PF04681">
    <property type="entry name" value="Bys1"/>
    <property type="match status" value="1"/>
</dbReference>
<dbReference type="PANTHER" id="PTHR36195">
    <property type="entry name" value="DOMAIN PROTEIN, PUTATIVE (AFU_ORTHOLOGUE AFUA_5G01990)-RELATED-RELATED"/>
    <property type="match status" value="1"/>
</dbReference>
<sequence length="156" mass="15768">MYSAKTALLGLAAWVVGTSAQSAVVLNNCTFDIFIISSPTNGGASTAVETIASGANYTEAYTTGSAIKVAANNTVESPLTVEYTPNGQAGLVYYDLSNNAGNPFADFNNVLAPSNSSCFTFNCAAGSAGSACYSNGGNIQVKACTITDLTTTVCAA</sequence>
<dbReference type="OrthoDB" id="3682664at2759"/>
<feature type="signal peptide" evidence="1">
    <location>
        <begin position="1"/>
        <end position="20"/>
    </location>
</feature>
<dbReference type="EMBL" id="ML991796">
    <property type="protein sequence ID" value="KAF2234787.1"/>
    <property type="molecule type" value="Genomic_DNA"/>
</dbReference>
<evidence type="ECO:0000256" key="1">
    <source>
        <dbReference type="SAM" id="SignalP"/>
    </source>
</evidence>
<keyword evidence="3" id="KW-1185">Reference proteome</keyword>